<comment type="caution">
    <text evidence="5">The sequence shown here is derived from an EMBL/GenBank/DDBJ whole genome shotgun (WGS) entry which is preliminary data.</text>
</comment>
<evidence type="ECO:0000313" key="5">
    <source>
        <dbReference type="EMBL" id="MPM81317.1"/>
    </source>
</evidence>
<organism evidence="5">
    <name type="scientific">bioreactor metagenome</name>
    <dbReference type="NCBI Taxonomy" id="1076179"/>
    <lineage>
        <taxon>unclassified sequences</taxon>
        <taxon>metagenomes</taxon>
        <taxon>ecological metagenomes</taxon>
    </lineage>
</organism>
<dbReference type="Pfam" id="PF12833">
    <property type="entry name" value="HTH_18"/>
    <property type="match status" value="1"/>
</dbReference>
<reference evidence="5" key="1">
    <citation type="submission" date="2019-08" db="EMBL/GenBank/DDBJ databases">
        <authorList>
            <person name="Kucharzyk K."/>
            <person name="Murdoch R.W."/>
            <person name="Higgins S."/>
            <person name="Loffler F."/>
        </authorList>
    </citation>
    <scope>NUCLEOTIDE SEQUENCE</scope>
</reference>
<sequence>MDSFDEIIKMVNKLLTREMKKNKIEKSIGIWIENIARENLNVSAKDIADSLGFSERQITRYFNRYVGLGVKKYSKIVHLNKAIEEFNSIKFTQIANNHEYFDQAHFNHVFKEICGKSPSHYIENMSDFYNEIYKF</sequence>
<dbReference type="InterPro" id="IPR009057">
    <property type="entry name" value="Homeodomain-like_sf"/>
</dbReference>
<name>A0A645CWM5_9ZZZZ</name>
<keyword evidence="3" id="KW-0804">Transcription</keyword>
<evidence type="ECO:0000256" key="2">
    <source>
        <dbReference type="ARBA" id="ARBA00023125"/>
    </source>
</evidence>
<dbReference type="GO" id="GO:0003700">
    <property type="term" value="F:DNA-binding transcription factor activity"/>
    <property type="evidence" value="ECO:0007669"/>
    <property type="project" value="InterPro"/>
</dbReference>
<accession>A0A645CWM5</accession>
<dbReference type="InterPro" id="IPR018060">
    <property type="entry name" value="HTH_AraC"/>
</dbReference>
<dbReference type="PANTHER" id="PTHR43280:SF2">
    <property type="entry name" value="HTH-TYPE TRANSCRIPTIONAL REGULATOR EXSA"/>
    <property type="match status" value="1"/>
</dbReference>
<dbReference type="AlphaFoldDB" id="A0A645CWM5"/>
<dbReference type="PANTHER" id="PTHR43280">
    <property type="entry name" value="ARAC-FAMILY TRANSCRIPTIONAL REGULATOR"/>
    <property type="match status" value="1"/>
</dbReference>
<dbReference type="Gene3D" id="1.10.10.60">
    <property type="entry name" value="Homeodomain-like"/>
    <property type="match status" value="1"/>
</dbReference>
<evidence type="ECO:0000256" key="1">
    <source>
        <dbReference type="ARBA" id="ARBA00023015"/>
    </source>
</evidence>
<proteinExistence type="predicted"/>
<keyword evidence="2" id="KW-0238">DNA-binding</keyword>
<dbReference type="PROSITE" id="PS01124">
    <property type="entry name" value="HTH_ARAC_FAMILY_2"/>
    <property type="match status" value="1"/>
</dbReference>
<feature type="domain" description="HTH araC/xylS-type" evidence="4">
    <location>
        <begin position="25"/>
        <end position="124"/>
    </location>
</feature>
<evidence type="ECO:0000256" key="3">
    <source>
        <dbReference type="ARBA" id="ARBA00023163"/>
    </source>
</evidence>
<protein>
    <recommendedName>
        <fullName evidence="4">HTH araC/xylS-type domain-containing protein</fullName>
    </recommendedName>
</protein>
<keyword evidence="1" id="KW-0805">Transcription regulation</keyword>
<dbReference type="SUPFAM" id="SSF46689">
    <property type="entry name" value="Homeodomain-like"/>
    <property type="match status" value="1"/>
</dbReference>
<dbReference type="EMBL" id="VSSQ01030693">
    <property type="protein sequence ID" value="MPM81317.1"/>
    <property type="molecule type" value="Genomic_DNA"/>
</dbReference>
<evidence type="ECO:0000259" key="4">
    <source>
        <dbReference type="PROSITE" id="PS01124"/>
    </source>
</evidence>
<dbReference type="GO" id="GO:0043565">
    <property type="term" value="F:sequence-specific DNA binding"/>
    <property type="evidence" value="ECO:0007669"/>
    <property type="project" value="InterPro"/>
</dbReference>
<gene>
    <name evidence="5" type="ORF">SDC9_128369</name>
</gene>
<dbReference type="SMART" id="SM00342">
    <property type="entry name" value="HTH_ARAC"/>
    <property type="match status" value="1"/>
</dbReference>